<dbReference type="AlphaFoldDB" id="A0A4R2LDU0"/>
<evidence type="ECO:0000259" key="5">
    <source>
        <dbReference type="PROSITE" id="PS50931"/>
    </source>
</evidence>
<dbReference type="PANTHER" id="PTHR30126:SF64">
    <property type="entry name" value="HTH-TYPE TRANSCRIPTIONAL REGULATOR CITR"/>
    <property type="match status" value="1"/>
</dbReference>
<dbReference type="Gene3D" id="3.40.190.290">
    <property type="match status" value="1"/>
</dbReference>
<dbReference type="InterPro" id="IPR000847">
    <property type="entry name" value="LysR_HTH_N"/>
</dbReference>
<dbReference type="RefSeq" id="WP_132089787.1">
    <property type="nucleotide sequence ID" value="NZ_JANKAQ010000003.1"/>
</dbReference>
<dbReference type="InterPro" id="IPR036390">
    <property type="entry name" value="WH_DNA-bd_sf"/>
</dbReference>
<reference evidence="6 7" key="1">
    <citation type="submission" date="2019-03" db="EMBL/GenBank/DDBJ databases">
        <title>Genomic Encyclopedia of Type Strains, Phase IV (KMG-IV): sequencing the most valuable type-strain genomes for metagenomic binning, comparative biology and taxonomic classification.</title>
        <authorList>
            <person name="Goeker M."/>
        </authorList>
    </citation>
    <scope>NUCLEOTIDE SEQUENCE [LARGE SCALE GENOMIC DNA]</scope>
    <source>
        <strain evidence="6 7">DSM 28559</strain>
    </source>
</reference>
<evidence type="ECO:0000256" key="2">
    <source>
        <dbReference type="ARBA" id="ARBA00023015"/>
    </source>
</evidence>
<keyword evidence="7" id="KW-1185">Reference proteome</keyword>
<comment type="similarity">
    <text evidence="1">Belongs to the LysR transcriptional regulatory family.</text>
</comment>
<evidence type="ECO:0000256" key="1">
    <source>
        <dbReference type="ARBA" id="ARBA00009437"/>
    </source>
</evidence>
<dbReference type="GO" id="GO:0000976">
    <property type="term" value="F:transcription cis-regulatory region binding"/>
    <property type="evidence" value="ECO:0007669"/>
    <property type="project" value="TreeGrafter"/>
</dbReference>
<dbReference type="PRINTS" id="PR00039">
    <property type="entry name" value="HTHLYSR"/>
</dbReference>
<dbReference type="SUPFAM" id="SSF53850">
    <property type="entry name" value="Periplasmic binding protein-like II"/>
    <property type="match status" value="1"/>
</dbReference>
<keyword evidence="2" id="KW-0805">Transcription regulation</keyword>
<dbReference type="SUPFAM" id="SSF46785">
    <property type="entry name" value="Winged helix' DNA-binding domain"/>
    <property type="match status" value="1"/>
</dbReference>
<evidence type="ECO:0000256" key="3">
    <source>
        <dbReference type="ARBA" id="ARBA00023125"/>
    </source>
</evidence>
<dbReference type="PANTHER" id="PTHR30126">
    <property type="entry name" value="HTH-TYPE TRANSCRIPTIONAL REGULATOR"/>
    <property type="match status" value="1"/>
</dbReference>
<dbReference type="Pfam" id="PF00126">
    <property type="entry name" value="HTH_1"/>
    <property type="match status" value="1"/>
</dbReference>
<comment type="caution">
    <text evidence="6">The sequence shown here is derived from an EMBL/GenBank/DDBJ whole genome shotgun (WGS) entry which is preliminary data.</text>
</comment>
<dbReference type="Gene3D" id="1.10.10.10">
    <property type="entry name" value="Winged helix-like DNA-binding domain superfamily/Winged helix DNA-binding domain"/>
    <property type="match status" value="1"/>
</dbReference>
<dbReference type="OrthoDB" id="9778774at2"/>
<gene>
    <name evidence="6" type="ORF">EV212_103187</name>
</gene>
<keyword evidence="3 6" id="KW-0238">DNA-binding</keyword>
<dbReference type="GO" id="GO:0003700">
    <property type="term" value="F:DNA-binding transcription factor activity"/>
    <property type="evidence" value="ECO:0007669"/>
    <property type="project" value="InterPro"/>
</dbReference>
<evidence type="ECO:0000313" key="7">
    <source>
        <dbReference type="Proteomes" id="UP000295711"/>
    </source>
</evidence>
<feature type="domain" description="HTH lysR-type" evidence="5">
    <location>
        <begin position="1"/>
        <end position="58"/>
    </location>
</feature>
<evidence type="ECO:0000313" key="6">
    <source>
        <dbReference type="EMBL" id="TCO85465.1"/>
    </source>
</evidence>
<dbReference type="InterPro" id="IPR036388">
    <property type="entry name" value="WH-like_DNA-bd_sf"/>
</dbReference>
<dbReference type="Pfam" id="PF03466">
    <property type="entry name" value="LysR_substrate"/>
    <property type="match status" value="1"/>
</dbReference>
<dbReference type="Proteomes" id="UP000295711">
    <property type="component" value="Unassembled WGS sequence"/>
</dbReference>
<accession>A0A4R2LDU0</accession>
<organism evidence="6 7">
    <name type="scientific">Frisingicoccus caecimuris</name>
    <dbReference type="NCBI Taxonomy" id="1796636"/>
    <lineage>
        <taxon>Bacteria</taxon>
        <taxon>Bacillati</taxon>
        <taxon>Bacillota</taxon>
        <taxon>Clostridia</taxon>
        <taxon>Lachnospirales</taxon>
        <taxon>Lachnospiraceae</taxon>
        <taxon>Frisingicoccus</taxon>
    </lineage>
</organism>
<sequence length="299" mass="33655">MNFDFYRTFYYVGKYQSITAAARALYVTQPSVTHAIQSLERELGCPLFIRSQKGVHFTPEGEKFYASVAAACETIFQAEASLEAAKNLSEGLVAIGASETTLHHYLIPILADFRKKHPGIRLKLFNSSTPEMLKEILTGHIDFAVLVINSGYRHADLSFTHLTDFQDIMIAGRIFSDLYGRTVSLKELMDYPLVSMEKGTMTRQFFDRFFQDHHLDPEPDIELATTDLIVPVITGGLGVGMVPEPFAREALSQGHIFRLALKETIPRREICLIKKKKASLSLTGEAFIQYLLSDNRQVL</sequence>
<name>A0A4R2LDU0_9FIRM</name>
<dbReference type="CDD" id="cd05466">
    <property type="entry name" value="PBP2_LTTR_substrate"/>
    <property type="match status" value="1"/>
</dbReference>
<evidence type="ECO:0000256" key="4">
    <source>
        <dbReference type="ARBA" id="ARBA00023163"/>
    </source>
</evidence>
<dbReference type="PROSITE" id="PS50931">
    <property type="entry name" value="HTH_LYSR"/>
    <property type="match status" value="1"/>
</dbReference>
<protein>
    <submittedName>
        <fullName evidence="6">DNA-binding transcriptional LysR family regulator</fullName>
    </submittedName>
</protein>
<dbReference type="FunFam" id="1.10.10.10:FF:000001">
    <property type="entry name" value="LysR family transcriptional regulator"/>
    <property type="match status" value="1"/>
</dbReference>
<keyword evidence="4" id="KW-0804">Transcription</keyword>
<dbReference type="EMBL" id="SLXA01000003">
    <property type="protein sequence ID" value="TCO85465.1"/>
    <property type="molecule type" value="Genomic_DNA"/>
</dbReference>
<dbReference type="InterPro" id="IPR005119">
    <property type="entry name" value="LysR_subst-bd"/>
</dbReference>
<proteinExistence type="inferred from homology"/>